<dbReference type="Proteomes" id="UP000325134">
    <property type="component" value="Unassembled WGS sequence"/>
</dbReference>
<reference evidence="2 3" key="1">
    <citation type="submission" date="2016-11" db="EMBL/GenBank/DDBJ databases">
        <authorList>
            <person name="Varghese N."/>
            <person name="Submissions S."/>
        </authorList>
    </citation>
    <scope>NUCLEOTIDE SEQUENCE [LARGE SCALE GENOMIC DNA]</scope>
    <source>
        <strain evidence="2 3">DSM 29341</strain>
    </source>
</reference>
<accession>A0A1M4YFU5</accession>
<evidence type="ECO:0000256" key="1">
    <source>
        <dbReference type="SAM" id="MobiDB-lite"/>
    </source>
</evidence>
<evidence type="ECO:0000313" key="3">
    <source>
        <dbReference type="Proteomes" id="UP000325134"/>
    </source>
</evidence>
<evidence type="ECO:0000313" key="2">
    <source>
        <dbReference type="EMBL" id="SHF04600.1"/>
    </source>
</evidence>
<dbReference type="RefSeq" id="WP_149776254.1">
    <property type="nucleotide sequence ID" value="NZ_FQVK01000015.1"/>
</dbReference>
<feature type="compositionally biased region" description="Basic and acidic residues" evidence="1">
    <location>
        <begin position="38"/>
        <end position="56"/>
    </location>
</feature>
<dbReference type="AlphaFoldDB" id="A0A1M4YFU5"/>
<gene>
    <name evidence="2" type="ORF">SAMN05444279_11562</name>
</gene>
<keyword evidence="3" id="KW-1185">Reference proteome</keyword>
<dbReference type="EMBL" id="FQVK01000015">
    <property type="protein sequence ID" value="SHF04600.1"/>
    <property type="molecule type" value="Genomic_DNA"/>
</dbReference>
<feature type="region of interest" description="Disordered" evidence="1">
    <location>
        <begin position="27"/>
        <end position="56"/>
    </location>
</feature>
<proteinExistence type="predicted"/>
<protein>
    <submittedName>
        <fullName evidence="2">Uncharacterized protein</fullName>
    </submittedName>
</protein>
<sequence length="76" mass="8186">MRGFEAVMLTQNFAATAAAVMLEIGDTNNPPTTPDEVAVPKEPRPETPEVDAVDRGESDPFCFDAQAFLDEIAGFL</sequence>
<name>A0A1M4YFU5_9RHOB</name>
<organism evidence="2 3">
    <name type="scientific">Ruegeria intermedia</name>
    <dbReference type="NCBI Taxonomy" id="996115"/>
    <lineage>
        <taxon>Bacteria</taxon>
        <taxon>Pseudomonadati</taxon>
        <taxon>Pseudomonadota</taxon>
        <taxon>Alphaproteobacteria</taxon>
        <taxon>Rhodobacterales</taxon>
        <taxon>Roseobacteraceae</taxon>
        <taxon>Ruegeria</taxon>
    </lineage>
</organism>